<accession>A0ABV7PQP6</accession>
<evidence type="ECO:0000313" key="1">
    <source>
        <dbReference type="EMBL" id="MFC3459856.1"/>
    </source>
</evidence>
<dbReference type="EMBL" id="JBHRVV010000001">
    <property type="protein sequence ID" value="MFC3459856.1"/>
    <property type="molecule type" value="Genomic_DNA"/>
</dbReference>
<protein>
    <submittedName>
        <fullName evidence="1">Uncharacterized protein</fullName>
    </submittedName>
</protein>
<evidence type="ECO:0000313" key="2">
    <source>
        <dbReference type="Proteomes" id="UP001595665"/>
    </source>
</evidence>
<dbReference type="RefSeq" id="WP_379736488.1">
    <property type="nucleotide sequence ID" value="NZ_JBHRVV010000001.1"/>
</dbReference>
<dbReference type="InterPro" id="IPR038360">
    <property type="entry name" value="DUF4844_sf"/>
</dbReference>
<keyword evidence="2" id="KW-1185">Reference proteome</keyword>
<organism evidence="1 2">
    <name type="scientific">Massilia haematophila</name>
    <dbReference type="NCBI Taxonomy" id="457923"/>
    <lineage>
        <taxon>Bacteria</taxon>
        <taxon>Pseudomonadati</taxon>
        <taxon>Pseudomonadota</taxon>
        <taxon>Betaproteobacteria</taxon>
        <taxon>Burkholderiales</taxon>
        <taxon>Oxalobacteraceae</taxon>
        <taxon>Telluria group</taxon>
        <taxon>Massilia</taxon>
    </lineage>
</organism>
<reference evidence="2" key="1">
    <citation type="journal article" date="2019" name="Int. J. Syst. Evol. Microbiol.">
        <title>The Global Catalogue of Microorganisms (GCM) 10K type strain sequencing project: providing services to taxonomists for standard genome sequencing and annotation.</title>
        <authorList>
            <consortium name="The Broad Institute Genomics Platform"/>
            <consortium name="The Broad Institute Genome Sequencing Center for Infectious Disease"/>
            <person name="Wu L."/>
            <person name="Ma J."/>
        </authorList>
    </citation>
    <scope>NUCLEOTIDE SEQUENCE [LARGE SCALE GENOMIC DNA]</scope>
    <source>
        <strain evidence="2">CCM 7480</strain>
    </source>
</reference>
<gene>
    <name evidence="1" type="ORF">ACFOPH_16595</name>
</gene>
<comment type="caution">
    <text evidence="1">The sequence shown here is derived from an EMBL/GenBank/DDBJ whole genome shotgun (WGS) entry which is preliminary data.</text>
</comment>
<proteinExistence type="predicted"/>
<dbReference type="Proteomes" id="UP001595665">
    <property type="component" value="Unassembled WGS sequence"/>
</dbReference>
<dbReference type="Gene3D" id="1.20.1480.40">
    <property type="entry name" value="Uncharacterised protein PF16133, DUF4844"/>
    <property type="match status" value="1"/>
</dbReference>
<sequence>MERDPLEGMADAPLFVVPRVLDRLRAFSPAFDGLPQPQRARLSAEIDSLRSRLLDGIEGHPTKFWVMKQFQRSLEVVKDEDGATRKHFRVALENLMTIVGIDDRSGVIGHYL</sequence>
<name>A0ABV7PQP6_9BURK</name>